<evidence type="ECO:0000313" key="2">
    <source>
        <dbReference type="EMBL" id="MQM20880.1"/>
    </source>
</evidence>
<dbReference type="EMBL" id="NMUH01010309">
    <property type="protein sequence ID" value="MQM20880.1"/>
    <property type="molecule type" value="Genomic_DNA"/>
</dbReference>
<gene>
    <name evidence="2" type="ORF">Taro_053909</name>
</gene>
<dbReference type="AlphaFoldDB" id="A0A843XP53"/>
<name>A0A843XP53_COLES</name>
<keyword evidence="3" id="KW-1185">Reference proteome</keyword>
<proteinExistence type="predicted"/>
<feature type="region of interest" description="Disordered" evidence="1">
    <location>
        <begin position="75"/>
        <end position="96"/>
    </location>
</feature>
<protein>
    <submittedName>
        <fullName evidence="2">Uncharacterized protein</fullName>
    </submittedName>
</protein>
<sequence length="112" mass="11515">LSLSLSHLQRGAPPPAAVTPRCRRHHVLPPQSCAATSAIPGTCDATPSTAAANRLAVLASPTWMALGRCLCSPEDAPGGNSSSSSSSTSSCSSPSYSVLQHLTDFRRVPMSI</sequence>
<feature type="compositionally biased region" description="Low complexity" evidence="1">
    <location>
        <begin position="81"/>
        <end position="96"/>
    </location>
</feature>
<organism evidence="2 3">
    <name type="scientific">Colocasia esculenta</name>
    <name type="common">Wild taro</name>
    <name type="synonym">Arum esculentum</name>
    <dbReference type="NCBI Taxonomy" id="4460"/>
    <lineage>
        <taxon>Eukaryota</taxon>
        <taxon>Viridiplantae</taxon>
        <taxon>Streptophyta</taxon>
        <taxon>Embryophyta</taxon>
        <taxon>Tracheophyta</taxon>
        <taxon>Spermatophyta</taxon>
        <taxon>Magnoliopsida</taxon>
        <taxon>Liliopsida</taxon>
        <taxon>Araceae</taxon>
        <taxon>Aroideae</taxon>
        <taxon>Colocasieae</taxon>
        <taxon>Colocasia</taxon>
    </lineage>
</organism>
<feature type="region of interest" description="Disordered" evidence="1">
    <location>
        <begin position="1"/>
        <end position="20"/>
    </location>
</feature>
<reference evidence="2" key="1">
    <citation type="submission" date="2017-07" db="EMBL/GenBank/DDBJ databases">
        <title>Taro Niue Genome Assembly and Annotation.</title>
        <authorList>
            <person name="Atibalentja N."/>
            <person name="Keating K."/>
            <person name="Fields C.J."/>
        </authorList>
    </citation>
    <scope>NUCLEOTIDE SEQUENCE</scope>
    <source>
        <strain evidence="2">Niue_2</strain>
        <tissue evidence="2">Leaf</tissue>
    </source>
</reference>
<feature type="non-terminal residue" evidence="2">
    <location>
        <position position="112"/>
    </location>
</feature>
<evidence type="ECO:0000313" key="3">
    <source>
        <dbReference type="Proteomes" id="UP000652761"/>
    </source>
</evidence>
<dbReference type="Proteomes" id="UP000652761">
    <property type="component" value="Unassembled WGS sequence"/>
</dbReference>
<accession>A0A843XP53</accession>
<evidence type="ECO:0000256" key="1">
    <source>
        <dbReference type="SAM" id="MobiDB-lite"/>
    </source>
</evidence>
<comment type="caution">
    <text evidence="2">The sequence shown here is derived from an EMBL/GenBank/DDBJ whole genome shotgun (WGS) entry which is preliminary data.</text>
</comment>